<feature type="transmembrane region" description="Helical" evidence="1">
    <location>
        <begin position="139"/>
        <end position="160"/>
    </location>
</feature>
<proteinExistence type="predicted"/>
<name>A0A940PCM4_9ENTE</name>
<evidence type="ECO:0000313" key="3">
    <source>
        <dbReference type="Proteomes" id="UP000674938"/>
    </source>
</evidence>
<feature type="transmembrane region" description="Helical" evidence="1">
    <location>
        <begin position="6"/>
        <end position="24"/>
    </location>
</feature>
<keyword evidence="1" id="KW-1133">Transmembrane helix</keyword>
<protein>
    <submittedName>
        <fullName evidence="2">Citrate transporter</fullName>
    </submittedName>
</protein>
<reference evidence="2" key="1">
    <citation type="submission" date="2020-12" db="EMBL/GenBank/DDBJ databases">
        <title>Vagococcus allomyrinae sp. nov. and Enterococcus lavae sp. nov., isolated from the larvae of Allomyrina dichotoma.</title>
        <authorList>
            <person name="Lee S.D."/>
        </authorList>
    </citation>
    <scope>NUCLEOTIDE SEQUENCE</scope>
    <source>
        <strain evidence="2">BWB3-3</strain>
    </source>
</reference>
<feature type="transmembrane region" description="Helical" evidence="1">
    <location>
        <begin position="244"/>
        <end position="272"/>
    </location>
</feature>
<organism evidence="2 3">
    <name type="scientific">Vagococcus allomyrinae</name>
    <dbReference type="NCBI Taxonomy" id="2794353"/>
    <lineage>
        <taxon>Bacteria</taxon>
        <taxon>Bacillati</taxon>
        <taxon>Bacillota</taxon>
        <taxon>Bacilli</taxon>
        <taxon>Lactobacillales</taxon>
        <taxon>Enterococcaceae</taxon>
        <taxon>Vagococcus</taxon>
    </lineage>
</organism>
<feature type="transmembrane region" description="Helical" evidence="1">
    <location>
        <begin position="191"/>
        <end position="210"/>
    </location>
</feature>
<feature type="transmembrane region" description="Helical" evidence="1">
    <location>
        <begin position="352"/>
        <end position="375"/>
    </location>
</feature>
<feature type="transmembrane region" description="Helical" evidence="1">
    <location>
        <begin position="317"/>
        <end position="340"/>
    </location>
</feature>
<feature type="transmembrane region" description="Helical" evidence="1">
    <location>
        <begin position="412"/>
        <end position="431"/>
    </location>
</feature>
<keyword evidence="1" id="KW-0812">Transmembrane</keyword>
<feature type="transmembrane region" description="Helical" evidence="1">
    <location>
        <begin position="71"/>
        <end position="89"/>
    </location>
</feature>
<dbReference type="Proteomes" id="UP000674938">
    <property type="component" value="Unassembled WGS sequence"/>
</dbReference>
<gene>
    <name evidence="2" type="ORF">I6N95_04575</name>
</gene>
<dbReference type="RefSeq" id="WP_209525175.1">
    <property type="nucleotide sequence ID" value="NZ_JAEEGA010000002.1"/>
</dbReference>
<keyword evidence="1" id="KW-0472">Membrane</keyword>
<keyword evidence="3" id="KW-1185">Reference proteome</keyword>
<comment type="caution">
    <text evidence="2">The sequence shown here is derived from an EMBL/GenBank/DDBJ whole genome shotgun (WGS) entry which is preliminary data.</text>
</comment>
<dbReference type="EMBL" id="JAEEGA010000002">
    <property type="protein sequence ID" value="MBP1040283.1"/>
    <property type="molecule type" value="Genomic_DNA"/>
</dbReference>
<feature type="transmembrane region" description="Helical" evidence="1">
    <location>
        <begin position="292"/>
        <end position="311"/>
    </location>
</feature>
<dbReference type="AlphaFoldDB" id="A0A940PCM4"/>
<sequence length="432" mass="45973">MDLLTMFKGISMLVIFLGFVALMVSRKIPTILALPLMAIIFAVIAGVPFMSNDPEKITIFKSIVQQGSSRMADAMAGLIFGAWFAQVLNRLGITKGIVKKAAELGSGKPLVNAILFFIVTAVIFTGGSGLGMYILVGNIVIPIMISTGVSAFNAGLVLLLGGTMGSMMNVTGWVVMEQTLGVSIEVIRSNIWIPFLSFAVICLILIVFSIQKDVGRRKTWSMSNDNSQTPKTKRVPMLSFISPLIPVLLVFAFSMDIIPAIIISILVALIVVRPKRPMQVLSSGLIEGIQDVASPIALFIGIGMLLSSVSTVEVSGVIAPILNLAIPTTAVGYILFFVILSPLAIYRGPLALYGLGAGIGSLMIPGGMSPAMVFIGMQAIGVLQGISDPTQSYIVWIADFTRTDVIDYLKKTLFWCVAGVAISIIVGVIIAL</sequence>
<feature type="transmembrane region" description="Helical" evidence="1">
    <location>
        <begin position="110"/>
        <end position="133"/>
    </location>
</feature>
<evidence type="ECO:0000313" key="2">
    <source>
        <dbReference type="EMBL" id="MBP1040283.1"/>
    </source>
</evidence>
<accession>A0A940PCM4</accession>
<evidence type="ECO:0000256" key="1">
    <source>
        <dbReference type="SAM" id="Phobius"/>
    </source>
</evidence>
<feature type="transmembrane region" description="Helical" evidence="1">
    <location>
        <begin position="31"/>
        <end position="51"/>
    </location>
</feature>